<dbReference type="PANTHER" id="PTHR12899">
    <property type="entry name" value="39S RIBOSOMAL PROTEIN L18, MITOCHONDRIAL"/>
    <property type="match status" value="1"/>
</dbReference>
<dbReference type="GO" id="GO:0003735">
    <property type="term" value="F:structural constituent of ribosome"/>
    <property type="evidence" value="ECO:0007669"/>
    <property type="project" value="InterPro"/>
</dbReference>
<dbReference type="AlphaFoldDB" id="A0A7J0F285"/>
<dbReference type="InterPro" id="IPR005484">
    <property type="entry name" value="Ribosomal_uL18_bac/plant/anim"/>
</dbReference>
<dbReference type="GO" id="GO:1990904">
    <property type="term" value="C:ribonucleoprotein complex"/>
    <property type="evidence" value="ECO:0007669"/>
    <property type="project" value="UniProtKB-KW"/>
</dbReference>
<keyword evidence="5" id="KW-1185">Reference proteome</keyword>
<reference evidence="4 5" key="1">
    <citation type="submission" date="2019-07" db="EMBL/GenBank/DDBJ databases">
        <title>De Novo Assembly of kiwifruit Actinidia rufa.</title>
        <authorList>
            <person name="Sugita-Konishi S."/>
            <person name="Sato K."/>
            <person name="Mori E."/>
            <person name="Abe Y."/>
            <person name="Kisaki G."/>
            <person name="Hamano K."/>
            <person name="Suezawa K."/>
            <person name="Otani M."/>
            <person name="Fukuda T."/>
            <person name="Manabe T."/>
            <person name="Gomi K."/>
            <person name="Tabuchi M."/>
            <person name="Akimitsu K."/>
            <person name="Kataoka I."/>
        </authorList>
    </citation>
    <scope>NUCLEOTIDE SEQUENCE [LARGE SCALE GENOMIC DNA]</scope>
    <source>
        <strain evidence="5">cv. Fuchu</strain>
    </source>
</reference>
<evidence type="ECO:0000313" key="4">
    <source>
        <dbReference type="EMBL" id="GFY92811.1"/>
    </source>
</evidence>
<dbReference type="PANTHER" id="PTHR12899:SF14">
    <property type="entry name" value="F14B2.25_F14B2.25"/>
    <property type="match status" value="1"/>
</dbReference>
<evidence type="ECO:0000256" key="2">
    <source>
        <dbReference type="ARBA" id="ARBA00022980"/>
    </source>
</evidence>
<evidence type="ECO:0000256" key="1">
    <source>
        <dbReference type="ARBA" id="ARBA00007116"/>
    </source>
</evidence>
<name>A0A7J0F285_9ERIC</name>
<comment type="similarity">
    <text evidence="1">Belongs to the universal ribosomal protein uL18 family.</text>
</comment>
<sequence length="138" mass="15488">MSATPRHHLLQLVLSCPAQVTNPSTESIVAMASSSEQEFASRYRARLSRFPRSLNFWNAKVASRVGEKLGFRLREIGVSDVQIDPREELSPPIHHRRMVVLLIDSVKRVGVTVAGSERLPFEGSESAAILIVQRNVRW</sequence>
<keyword evidence="2" id="KW-0689">Ribosomal protein</keyword>
<dbReference type="GO" id="GO:0008097">
    <property type="term" value="F:5S rRNA binding"/>
    <property type="evidence" value="ECO:0007669"/>
    <property type="project" value="TreeGrafter"/>
</dbReference>
<organism evidence="4 5">
    <name type="scientific">Actinidia rufa</name>
    <dbReference type="NCBI Taxonomy" id="165716"/>
    <lineage>
        <taxon>Eukaryota</taxon>
        <taxon>Viridiplantae</taxon>
        <taxon>Streptophyta</taxon>
        <taxon>Embryophyta</taxon>
        <taxon>Tracheophyta</taxon>
        <taxon>Spermatophyta</taxon>
        <taxon>Magnoliopsida</taxon>
        <taxon>eudicotyledons</taxon>
        <taxon>Gunneridae</taxon>
        <taxon>Pentapetalae</taxon>
        <taxon>asterids</taxon>
        <taxon>Ericales</taxon>
        <taxon>Actinidiaceae</taxon>
        <taxon>Actinidia</taxon>
    </lineage>
</organism>
<dbReference type="GO" id="GO:0006412">
    <property type="term" value="P:translation"/>
    <property type="evidence" value="ECO:0007669"/>
    <property type="project" value="InterPro"/>
</dbReference>
<proteinExistence type="inferred from homology"/>
<dbReference type="Proteomes" id="UP000585474">
    <property type="component" value="Unassembled WGS sequence"/>
</dbReference>
<dbReference type="OrthoDB" id="1557988at2759"/>
<dbReference type="SUPFAM" id="SSF53137">
    <property type="entry name" value="Translational machinery components"/>
    <property type="match status" value="1"/>
</dbReference>
<protein>
    <submittedName>
        <fullName evidence="4">Ribosomal L18p/L5e family protein</fullName>
    </submittedName>
</protein>
<accession>A0A7J0F285</accession>
<dbReference type="GO" id="GO:0005840">
    <property type="term" value="C:ribosome"/>
    <property type="evidence" value="ECO:0007669"/>
    <property type="project" value="UniProtKB-KW"/>
</dbReference>
<dbReference type="EMBL" id="BJWL01000008">
    <property type="protein sequence ID" value="GFY92811.1"/>
    <property type="molecule type" value="Genomic_DNA"/>
</dbReference>
<gene>
    <name evidence="4" type="ORF">Acr_08g0012070</name>
</gene>
<evidence type="ECO:0000256" key="3">
    <source>
        <dbReference type="ARBA" id="ARBA00023274"/>
    </source>
</evidence>
<keyword evidence="3" id="KW-0687">Ribonucleoprotein</keyword>
<evidence type="ECO:0000313" key="5">
    <source>
        <dbReference type="Proteomes" id="UP000585474"/>
    </source>
</evidence>
<comment type="caution">
    <text evidence="4">The sequence shown here is derived from an EMBL/GenBank/DDBJ whole genome shotgun (WGS) entry which is preliminary data.</text>
</comment>